<feature type="compositionally biased region" description="Polar residues" evidence="1">
    <location>
        <begin position="1"/>
        <end position="11"/>
    </location>
</feature>
<feature type="domain" description="FERM" evidence="2">
    <location>
        <begin position="67"/>
        <end position="135"/>
    </location>
</feature>
<evidence type="ECO:0000259" key="2">
    <source>
        <dbReference type="PROSITE" id="PS50057"/>
    </source>
</evidence>
<dbReference type="RefSeq" id="XP_038047421.1">
    <property type="nucleotide sequence ID" value="XM_038191493.1"/>
</dbReference>
<dbReference type="GO" id="GO:0005856">
    <property type="term" value="C:cytoskeleton"/>
    <property type="evidence" value="ECO:0007669"/>
    <property type="project" value="TreeGrafter"/>
</dbReference>
<dbReference type="GeneID" id="119721416"/>
<dbReference type="GO" id="GO:0005886">
    <property type="term" value="C:plasma membrane"/>
    <property type="evidence" value="ECO:0007669"/>
    <property type="project" value="TreeGrafter"/>
</dbReference>
<dbReference type="OrthoDB" id="6589456at2759"/>
<dbReference type="InterPro" id="IPR000299">
    <property type="entry name" value="FERM_domain"/>
</dbReference>
<dbReference type="AlphaFoldDB" id="A0A913Z8T7"/>
<accession>A0A913Z8T7</accession>
<dbReference type="EnsemblMetazoa" id="XM_038191493.1">
    <property type="protein sequence ID" value="XP_038047421.1"/>
    <property type="gene ID" value="LOC119721416"/>
</dbReference>
<proteinExistence type="predicted"/>
<dbReference type="PANTHER" id="PTHR23280:SF21">
    <property type="entry name" value="PROTEIN 4.1 HOMOLOG"/>
    <property type="match status" value="1"/>
</dbReference>
<name>A0A913Z8T7_PATMI</name>
<dbReference type="SUPFAM" id="SSF54236">
    <property type="entry name" value="Ubiquitin-like"/>
    <property type="match status" value="1"/>
</dbReference>
<dbReference type="FunFam" id="3.10.20.90:FF:000002">
    <property type="entry name" value="Erythrocyte protein band 4.1-like 3"/>
    <property type="match status" value="1"/>
</dbReference>
<evidence type="ECO:0000313" key="3">
    <source>
        <dbReference type="EnsemblMetazoa" id="XP_038047421.1"/>
    </source>
</evidence>
<organism evidence="3 4">
    <name type="scientific">Patiria miniata</name>
    <name type="common">Bat star</name>
    <name type="synonym">Asterina miniata</name>
    <dbReference type="NCBI Taxonomy" id="46514"/>
    <lineage>
        <taxon>Eukaryota</taxon>
        <taxon>Metazoa</taxon>
        <taxon>Echinodermata</taxon>
        <taxon>Eleutherozoa</taxon>
        <taxon>Asterozoa</taxon>
        <taxon>Asteroidea</taxon>
        <taxon>Valvatacea</taxon>
        <taxon>Valvatida</taxon>
        <taxon>Asterinidae</taxon>
        <taxon>Patiria</taxon>
    </lineage>
</organism>
<evidence type="ECO:0000313" key="4">
    <source>
        <dbReference type="Proteomes" id="UP000887568"/>
    </source>
</evidence>
<keyword evidence="4" id="KW-1185">Reference proteome</keyword>
<feature type="compositionally biased region" description="Low complexity" evidence="1">
    <location>
        <begin position="38"/>
        <end position="57"/>
    </location>
</feature>
<feature type="region of interest" description="Disordered" evidence="1">
    <location>
        <begin position="1"/>
        <end position="68"/>
    </location>
</feature>
<dbReference type="PANTHER" id="PTHR23280">
    <property type="entry name" value="4.1 G PROTEIN"/>
    <property type="match status" value="1"/>
</dbReference>
<dbReference type="RefSeq" id="XP_038047420.1">
    <property type="nucleotide sequence ID" value="XM_038191492.1"/>
</dbReference>
<dbReference type="Pfam" id="PF09379">
    <property type="entry name" value="FERM_N"/>
    <property type="match status" value="1"/>
</dbReference>
<dbReference type="InterPro" id="IPR018979">
    <property type="entry name" value="FERM_N"/>
</dbReference>
<sequence>MSQDYTETNENTPPPSSPELQSEERPKAPVSISEPDVTQSAQSTQQSQAPKPSSSPKRTQSQPAKMQRVTILLLDDTKFECDVEKRGKGQAILDKACQHLDLMEKDYFGLVYKDNQDARTWLDPTKDAKKQIRSK</sequence>
<dbReference type="Proteomes" id="UP000887568">
    <property type="component" value="Unplaced"/>
</dbReference>
<dbReference type="InterPro" id="IPR029071">
    <property type="entry name" value="Ubiquitin-like_domsf"/>
</dbReference>
<evidence type="ECO:0000256" key="1">
    <source>
        <dbReference type="SAM" id="MobiDB-lite"/>
    </source>
</evidence>
<reference evidence="3" key="1">
    <citation type="submission" date="2022-11" db="UniProtKB">
        <authorList>
            <consortium name="EnsemblMetazoa"/>
        </authorList>
    </citation>
    <scope>IDENTIFICATION</scope>
</reference>
<dbReference type="Gene3D" id="3.10.20.90">
    <property type="entry name" value="Phosphatidylinositol 3-kinase Catalytic Subunit, Chain A, domain 1"/>
    <property type="match status" value="1"/>
</dbReference>
<dbReference type="EnsemblMetazoa" id="XM_038191492.1">
    <property type="protein sequence ID" value="XP_038047420.1"/>
    <property type="gene ID" value="LOC119721416"/>
</dbReference>
<protein>
    <recommendedName>
        <fullName evidence="2">FERM domain-containing protein</fullName>
    </recommendedName>
</protein>
<dbReference type="GO" id="GO:0031032">
    <property type="term" value="P:actomyosin structure organization"/>
    <property type="evidence" value="ECO:0007669"/>
    <property type="project" value="TreeGrafter"/>
</dbReference>
<dbReference type="PROSITE" id="PS50057">
    <property type="entry name" value="FERM_3"/>
    <property type="match status" value="1"/>
</dbReference>